<feature type="binding site" evidence="12 14">
    <location>
        <position position="323"/>
    </location>
    <ligand>
        <name>ATP</name>
        <dbReference type="ChEBI" id="CHEBI:30616"/>
    </ligand>
</feature>
<feature type="binding site" evidence="12 13">
    <location>
        <begin position="59"/>
        <end position="62"/>
    </location>
    <ligand>
        <name>substrate</name>
    </ligand>
</feature>
<protein>
    <recommendedName>
        <fullName evidence="6 12">Phosphoglycerate kinase</fullName>
        <ecNumber evidence="5 12">2.7.2.3</ecNumber>
    </recommendedName>
</protein>
<sequence length="393" mass="41578">MHKKSVADVAVSGKKVLLRCDFNVPLQNGVIADETRITAALPTIRHLLSQGAAVILCSHLGRPKGQVDPKYSLRPVAARLSELLNQPVELAQDVTGQSARALAASLQPGQVMLLENLRFRPEEEKNDPGFCRELASLADLYVNDAFGAAHRAHASTAGVAAYLPAVSGFLMQREIDVMGKALEHPDRPFVAILGGAKVADKLALIENLLDKCDSVLIGGGMSYTFSRAMGGSIGCSLCDESKLDTVRSVMDKAREKGVQLLLPVDIVCGKSFDNDTDRLTVPAGQIPDGYEGFDIGPETRKLYADVIAKARTVVWNGPMGAFELPVFAEGTRAVARAVAESSAVSIIGGGDSASAIEQLGFADKVTHISTGGGASLEFLEGRELPGVACLLDK</sequence>
<comment type="catalytic activity">
    <reaction evidence="1 12 15">
        <text>(2R)-3-phosphoglycerate + ATP = (2R)-3-phospho-glyceroyl phosphate + ADP</text>
        <dbReference type="Rhea" id="RHEA:14801"/>
        <dbReference type="ChEBI" id="CHEBI:30616"/>
        <dbReference type="ChEBI" id="CHEBI:57604"/>
        <dbReference type="ChEBI" id="CHEBI:58272"/>
        <dbReference type="ChEBI" id="CHEBI:456216"/>
        <dbReference type="EC" id="2.7.2.3"/>
    </reaction>
</comment>
<keyword evidence="8 12" id="KW-0547">Nucleotide-binding</keyword>
<dbReference type="PROSITE" id="PS00111">
    <property type="entry name" value="PGLYCERATE_KINASE"/>
    <property type="match status" value="1"/>
</dbReference>
<dbReference type="PANTHER" id="PTHR11406:SF23">
    <property type="entry name" value="PHOSPHOGLYCERATE KINASE 1, CHLOROPLASTIC-RELATED"/>
    <property type="match status" value="1"/>
</dbReference>
<dbReference type="Gene3D" id="3.40.50.1260">
    <property type="entry name" value="Phosphoglycerate kinase, N-terminal domain"/>
    <property type="match status" value="2"/>
</dbReference>
<evidence type="ECO:0000256" key="8">
    <source>
        <dbReference type="ARBA" id="ARBA00022741"/>
    </source>
</evidence>
<accession>A0A9D1LME3</accession>
<dbReference type="HAMAP" id="MF_00145">
    <property type="entry name" value="Phosphoglyc_kinase"/>
    <property type="match status" value="1"/>
</dbReference>
<feature type="binding site" evidence="13">
    <location>
        <position position="151"/>
    </location>
    <ligand>
        <name>(2R)-3-phosphoglycerate</name>
        <dbReference type="ChEBI" id="CHEBI:58272"/>
    </ligand>
</feature>
<evidence type="ECO:0000256" key="5">
    <source>
        <dbReference type="ARBA" id="ARBA00013061"/>
    </source>
</evidence>
<evidence type="ECO:0000256" key="1">
    <source>
        <dbReference type="ARBA" id="ARBA00000642"/>
    </source>
</evidence>
<feature type="binding site" evidence="12 13">
    <location>
        <begin position="21"/>
        <end position="23"/>
    </location>
    <ligand>
        <name>substrate</name>
    </ligand>
</feature>
<comment type="subunit">
    <text evidence="4 12">Monomer.</text>
</comment>
<evidence type="ECO:0000313" key="17">
    <source>
        <dbReference type="Proteomes" id="UP000824073"/>
    </source>
</evidence>
<dbReference type="EMBL" id="DVMR01000069">
    <property type="protein sequence ID" value="HIU44516.1"/>
    <property type="molecule type" value="Genomic_DNA"/>
</dbReference>
<dbReference type="CDD" id="cd00318">
    <property type="entry name" value="Phosphoglycerate_kinase"/>
    <property type="match status" value="1"/>
</dbReference>
<proteinExistence type="inferred from homology"/>
<feature type="binding site" evidence="13">
    <location>
        <position position="118"/>
    </location>
    <ligand>
        <name>(2R)-3-phosphoglycerate</name>
        <dbReference type="ChEBI" id="CHEBI:58272"/>
    </ligand>
</feature>
<keyword evidence="7 12" id="KW-0808">Transferase</keyword>
<dbReference type="GO" id="GO:0005524">
    <property type="term" value="F:ATP binding"/>
    <property type="evidence" value="ECO:0007669"/>
    <property type="project" value="UniProtKB-KW"/>
</dbReference>
<dbReference type="GO" id="GO:0005829">
    <property type="term" value="C:cytosol"/>
    <property type="evidence" value="ECO:0007669"/>
    <property type="project" value="TreeGrafter"/>
</dbReference>
<feature type="binding site" evidence="12">
    <location>
        <position position="118"/>
    </location>
    <ligand>
        <name>substrate</name>
    </ligand>
</feature>
<evidence type="ECO:0000256" key="12">
    <source>
        <dbReference type="HAMAP-Rule" id="MF_00145"/>
    </source>
</evidence>
<reference evidence="16" key="2">
    <citation type="journal article" date="2021" name="PeerJ">
        <title>Extensive microbial diversity within the chicken gut microbiome revealed by metagenomics and culture.</title>
        <authorList>
            <person name="Gilroy R."/>
            <person name="Ravi A."/>
            <person name="Getino M."/>
            <person name="Pursley I."/>
            <person name="Horton D.L."/>
            <person name="Alikhan N.F."/>
            <person name="Baker D."/>
            <person name="Gharbi K."/>
            <person name="Hall N."/>
            <person name="Watson M."/>
            <person name="Adriaenssens E.M."/>
            <person name="Foster-Nyarko E."/>
            <person name="Jarju S."/>
            <person name="Secka A."/>
            <person name="Antonio M."/>
            <person name="Oren A."/>
            <person name="Chaudhuri R.R."/>
            <person name="La Ragione R."/>
            <person name="Hildebrand F."/>
            <person name="Pallen M.J."/>
        </authorList>
    </citation>
    <scope>NUCLEOTIDE SEQUENCE</scope>
    <source>
        <strain evidence="16">CHK191-8634</strain>
    </source>
</reference>
<evidence type="ECO:0000256" key="15">
    <source>
        <dbReference type="RuleBase" id="RU000532"/>
    </source>
</evidence>
<dbReference type="InterPro" id="IPR001576">
    <property type="entry name" value="Phosphoglycerate_kinase"/>
</dbReference>
<dbReference type="InterPro" id="IPR015824">
    <property type="entry name" value="Phosphoglycerate_kinase_N"/>
</dbReference>
<comment type="pathway">
    <text evidence="2 12">Carbohydrate degradation; glycolysis; pyruvate from D-glyceraldehyde 3-phosphate: step 2/5.</text>
</comment>
<evidence type="ECO:0000256" key="9">
    <source>
        <dbReference type="ARBA" id="ARBA00022777"/>
    </source>
</evidence>
<dbReference type="GO" id="GO:0043531">
    <property type="term" value="F:ADP binding"/>
    <property type="evidence" value="ECO:0007669"/>
    <property type="project" value="TreeGrafter"/>
</dbReference>
<keyword evidence="11 12" id="KW-0324">Glycolysis</keyword>
<reference evidence="16" key="1">
    <citation type="submission" date="2020-10" db="EMBL/GenBank/DDBJ databases">
        <authorList>
            <person name="Gilroy R."/>
        </authorList>
    </citation>
    <scope>NUCLEOTIDE SEQUENCE</scope>
    <source>
        <strain evidence="16">CHK191-8634</strain>
    </source>
</reference>
<evidence type="ECO:0000256" key="14">
    <source>
        <dbReference type="PIRSR" id="PIRSR000724-2"/>
    </source>
</evidence>
<dbReference type="GO" id="GO:0004618">
    <property type="term" value="F:phosphoglycerate kinase activity"/>
    <property type="evidence" value="ECO:0007669"/>
    <property type="project" value="UniProtKB-UniRule"/>
</dbReference>
<dbReference type="Pfam" id="PF00162">
    <property type="entry name" value="PGK"/>
    <property type="match status" value="1"/>
</dbReference>
<evidence type="ECO:0000256" key="6">
    <source>
        <dbReference type="ARBA" id="ARBA00016471"/>
    </source>
</evidence>
<dbReference type="Proteomes" id="UP000824073">
    <property type="component" value="Unassembled WGS sequence"/>
</dbReference>
<dbReference type="GO" id="GO:0006096">
    <property type="term" value="P:glycolytic process"/>
    <property type="evidence" value="ECO:0007669"/>
    <property type="project" value="UniProtKB-UniRule"/>
</dbReference>
<evidence type="ECO:0000256" key="7">
    <source>
        <dbReference type="ARBA" id="ARBA00022679"/>
    </source>
</evidence>
<evidence type="ECO:0000313" key="16">
    <source>
        <dbReference type="EMBL" id="HIU44516.1"/>
    </source>
</evidence>
<comment type="caution">
    <text evidence="16">The sequence shown here is derived from an EMBL/GenBank/DDBJ whole genome shotgun (WGS) entry which is preliminary data.</text>
</comment>
<feature type="binding site" evidence="12 14">
    <location>
        <begin position="349"/>
        <end position="352"/>
    </location>
    <ligand>
        <name>ATP</name>
        <dbReference type="ChEBI" id="CHEBI:30616"/>
    </ligand>
</feature>
<dbReference type="AlphaFoldDB" id="A0A9D1LME3"/>
<dbReference type="InterPro" id="IPR036043">
    <property type="entry name" value="Phosphoglycerate_kinase_sf"/>
</dbReference>
<comment type="similarity">
    <text evidence="3 12 15">Belongs to the phosphoglycerate kinase family.</text>
</comment>
<keyword evidence="9 12" id="KW-0418">Kinase</keyword>
<evidence type="ECO:0000256" key="2">
    <source>
        <dbReference type="ARBA" id="ARBA00004838"/>
    </source>
</evidence>
<dbReference type="PRINTS" id="PR00477">
    <property type="entry name" value="PHGLYCKINASE"/>
</dbReference>
<evidence type="ECO:0000256" key="3">
    <source>
        <dbReference type="ARBA" id="ARBA00008982"/>
    </source>
</evidence>
<feature type="binding site" evidence="13">
    <location>
        <position position="36"/>
    </location>
    <ligand>
        <name>(2R)-3-phosphoglycerate</name>
        <dbReference type="ChEBI" id="CHEBI:58272"/>
    </ligand>
</feature>
<dbReference type="InterPro" id="IPR015911">
    <property type="entry name" value="Phosphoglycerate_kinase_CS"/>
</dbReference>
<evidence type="ECO:0000256" key="10">
    <source>
        <dbReference type="ARBA" id="ARBA00022840"/>
    </source>
</evidence>
<evidence type="ECO:0000256" key="4">
    <source>
        <dbReference type="ARBA" id="ARBA00011245"/>
    </source>
</evidence>
<keyword evidence="10 12" id="KW-0067">ATP-binding</keyword>
<dbReference type="PIRSF" id="PIRSF000724">
    <property type="entry name" value="Pgk"/>
    <property type="match status" value="1"/>
</dbReference>
<dbReference type="EC" id="2.7.2.3" evidence="5 12"/>
<name>A0A9D1LME3_9CLOT</name>
<gene>
    <name evidence="12" type="primary">pgk</name>
    <name evidence="16" type="ORF">IAB67_09490</name>
</gene>
<evidence type="ECO:0000256" key="13">
    <source>
        <dbReference type="PIRSR" id="PIRSR000724-1"/>
    </source>
</evidence>
<dbReference type="PANTHER" id="PTHR11406">
    <property type="entry name" value="PHOSPHOGLYCERATE KINASE"/>
    <property type="match status" value="1"/>
</dbReference>
<dbReference type="GO" id="GO:0006094">
    <property type="term" value="P:gluconeogenesis"/>
    <property type="evidence" value="ECO:0007669"/>
    <property type="project" value="TreeGrafter"/>
</dbReference>
<feature type="binding site" evidence="12 14">
    <location>
        <position position="292"/>
    </location>
    <ligand>
        <name>ATP</name>
        <dbReference type="ChEBI" id="CHEBI:30616"/>
    </ligand>
</feature>
<dbReference type="SUPFAM" id="SSF53748">
    <property type="entry name" value="Phosphoglycerate kinase"/>
    <property type="match status" value="1"/>
</dbReference>
<feature type="binding site" evidence="12">
    <location>
        <position position="36"/>
    </location>
    <ligand>
        <name>substrate</name>
    </ligand>
</feature>
<dbReference type="FunFam" id="3.40.50.1260:FF:000006">
    <property type="entry name" value="Phosphoglycerate kinase"/>
    <property type="match status" value="1"/>
</dbReference>
<dbReference type="FunFam" id="3.40.50.1260:FF:000003">
    <property type="entry name" value="Phosphoglycerate kinase"/>
    <property type="match status" value="1"/>
</dbReference>
<feature type="binding site" evidence="12 14">
    <location>
        <position position="201"/>
    </location>
    <ligand>
        <name>ATP</name>
        <dbReference type="ChEBI" id="CHEBI:30616"/>
    </ligand>
</feature>
<feature type="binding site" evidence="12">
    <location>
        <position position="151"/>
    </location>
    <ligand>
        <name>substrate</name>
    </ligand>
</feature>
<evidence type="ECO:0000256" key="11">
    <source>
        <dbReference type="ARBA" id="ARBA00023152"/>
    </source>
</evidence>
<organism evidence="16 17">
    <name type="scientific">Candidatus Ventrousia excrementavium</name>
    <dbReference type="NCBI Taxonomy" id="2840961"/>
    <lineage>
        <taxon>Bacteria</taxon>
        <taxon>Bacillati</taxon>
        <taxon>Bacillota</taxon>
        <taxon>Clostridia</taxon>
        <taxon>Eubacteriales</taxon>
        <taxon>Clostridiaceae</taxon>
        <taxon>Clostridiaceae incertae sedis</taxon>
        <taxon>Candidatus Ventrousia</taxon>
    </lineage>
</organism>
<keyword evidence="12" id="KW-0963">Cytoplasm</keyword>
<comment type="subcellular location">
    <subcellularLocation>
        <location evidence="12">Cytoplasm</location>
    </subcellularLocation>
</comment>